<comment type="caution">
    <text evidence="2">The sequence shown here is derived from an EMBL/GenBank/DDBJ whole genome shotgun (WGS) entry which is preliminary data.</text>
</comment>
<reference evidence="2" key="1">
    <citation type="submission" date="2022-07" db="EMBL/GenBank/DDBJ databases">
        <title>Genome Sequence of Agrocybe chaxingu.</title>
        <authorList>
            <person name="Buettner E."/>
        </authorList>
    </citation>
    <scope>NUCLEOTIDE SEQUENCE</scope>
    <source>
        <strain evidence="2">MP-N11</strain>
    </source>
</reference>
<feature type="region of interest" description="Disordered" evidence="1">
    <location>
        <begin position="1"/>
        <end position="72"/>
    </location>
</feature>
<dbReference type="AlphaFoldDB" id="A0A9W8JML8"/>
<organism evidence="2 3">
    <name type="scientific">Agrocybe chaxingu</name>
    <dbReference type="NCBI Taxonomy" id="84603"/>
    <lineage>
        <taxon>Eukaryota</taxon>
        <taxon>Fungi</taxon>
        <taxon>Dikarya</taxon>
        <taxon>Basidiomycota</taxon>
        <taxon>Agaricomycotina</taxon>
        <taxon>Agaricomycetes</taxon>
        <taxon>Agaricomycetidae</taxon>
        <taxon>Agaricales</taxon>
        <taxon>Agaricineae</taxon>
        <taxon>Strophariaceae</taxon>
        <taxon>Agrocybe</taxon>
    </lineage>
</organism>
<feature type="compositionally biased region" description="Low complexity" evidence="1">
    <location>
        <begin position="41"/>
        <end position="68"/>
    </location>
</feature>
<dbReference type="Proteomes" id="UP001148786">
    <property type="component" value="Unassembled WGS sequence"/>
</dbReference>
<dbReference type="OrthoDB" id="660555at2759"/>
<evidence type="ECO:0000313" key="2">
    <source>
        <dbReference type="EMBL" id="KAJ3493314.1"/>
    </source>
</evidence>
<feature type="compositionally biased region" description="Low complexity" evidence="1">
    <location>
        <begin position="10"/>
        <end position="31"/>
    </location>
</feature>
<gene>
    <name evidence="2" type="ORF">NLJ89_g11048</name>
</gene>
<keyword evidence="3" id="KW-1185">Reference proteome</keyword>
<evidence type="ECO:0000256" key="1">
    <source>
        <dbReference type="SAM" id="MobiDB-lite"/>
    </source>
</evidence>
<evidence type="ECO:0000313" key="3">
    <source>
        <dbReference type="Proteomes" id="UP001148786"/>
    </source>
</evidence>
<dbReference type="EMBL" id="JANKHO010002295">
    <property type="protein sequence ID" value="KAJ3493314.1"/>
    <property type="molecule type" value="Genomic_DNA"/>
</dbReference>
<sequence length="147" mass="16525">MFKQARSPTPSSVQSPASLLSSPQSADLPPSFKRRTQSLRNSPSSCSLNTQSSSNSAPSQSSRRAALRTAQLPLPQDLERSYGELDAYPLRRSSVLCPYEIEMERNEMLERQRRLNPVVKDGDFQYRFPKEPEPIVVACSLFNLSTF</sequence>
<proteinExistence type="predicted"/>
<protein>
    <submittedName>
        <fullName evidence="2">Uncharacterized protein</fullName>
    </submittedName>
</protein>
<accession>A0A9W8JML8</accession>
<name>A0A9W8JML8_9AGAR</name>